<evidence type="ECO:0000313" key="19">
    <source>
        <dbReference type="EMBL" id="KAJ3747199.1"/>
    </source>
</evidence>
<dbReference type="GO" id="GO:0004497">
    <property type="term" value="F:monooxygenase activity"/>
    <property type="evidence" value="ECO:0007669"/>
    <property type="project" value="UniProtKB-KW"/>
</dbReference>
<feature type="compositionally biased region" description="Low complexity" evidence="16">
    <location>
        <begin position="257"/>
        <end position="290"/>
    </location>
</feature>
<reference evidence="19 20" key="1">
    <citation type="journal article" date="2023" name="Proc. Natl. Acad. Sci. U.S.A.">
        <title>A global phylogenomic analysis of the shiitake genus Lentinula.</title>
        <authorList>
            <person name="Sierra-Patev S."/>
            <person name="Min B."/>
            <person name="Naranjo-Ortiz M."/>
            <person name="Looney B."/>
            <person name="Konkel Z."/>
            <person name="Slot J.C."/>
            <person name="Sakamoto Y."/>
            <person name="Steenwyk J.L."/>
            <person name="Rokas A."/>
            <person name="Carro J."/>
            <person name="Camarero S."/>
            <person name="Ferreira P."/>
            <person name="Molpeceres G."/>
            <person name="Ruiz-Duenas F.J."/>
            <person name="Serrano A."/>
            <person name="Henrissat B."/>
            <person name="Drula E."/>
            <person name="Hughes K.W."/>
            <person name="Mata J.L."/>
            <person name="Ishikawa N.K."/>
            <person name="Vargas-Isla R."/>
            <person name="Ushijima S."/>
            <person name="Smith C.A."/>
            <person name="Donoghue J."/>
            <person name="Ahrendt S."/>
            <person name="Andreopoulos W."/>
            <person name="He G."/>
            <person name="LaButti K."/>
            <person name="Lipzen A."/>
            <person name="Ng V."/>
            <person name="Riley R."/>
            <person name="Sandor L."/>
            <person name="Barry K."/>
            <person name="Martinez A.T."/>
            <person name="Xiao Y."/>
            <person name="Gibbons J.G."/>
            <person name="Terashima K."/>
            <person name="Grigoriev I.V."/>
            <person name="Hibbett D."/>
        </authorList>
    </citation>
    <scope>NUCLEOTIDE SEQUENCE [LARGE SCALE GENOMIC DNA]</scope>
    <source>
        <strain evidence="19 20">TFB7810</strain>
    </source>
</reference>
<dbReference type="InterPro" id="IPR005103">
    <property type="entry name" value="AA9_LPMO"/>
</dbReference>
<keyword evidence="12" id="KW-0624">Polysaccharide degradation</keyword>
<dbReference type="GO" id="GO:0005576">
    <property type="term" value="C:extracellular region"/>
    <property type="evidence" value="ECO:0007669"/>
    <property type="project" value="UniProtKB-SubCell"/>
</dbReference>
<keyword evidence="9" id="KW-0503">Monooxygenase</keyword>
<keyword evidence="11" id="KW-0119">Carbohydrate metabolism</keyword>
<dbReference type="GO" id="GO:0016787">
    <property type="term" value="F:hydrolase activity"/>
    <property type="evidence" value="ECO:0007669"/>
    <property type="project" value="UniProtKB-KW"/>
</dbReference>
<dbReference type="GO" id="GO:0030245">
    <property type="term" value="P:cellulose catabolic process"/>
    <property type="evidence" value="ECO:0007669"/>
    <property type="project" value="UniProtKB-KW"/>
</dbReference>
<gene>
    <name evidence="19" type="ORF">DFH05DRAFT_1478918</name>
</gene>
<dbReference type="Gene3D" id="2.70.50.70">
    <property type="match status" value="1"/>
</dbReference>
<keyword evidence="8" id="KW-0186">Copper</keyword>
<evidence type="ECO:0000256" key="2">
    <source>
        <dbReference type="ARBA" id="ARBA00004613"/>
    </source>
</evidence>
<keyword evidence="10" id="KW-1015">Disulfide bond</keyword>
<evidence type="ECO:0000256" key="12">
    <source>
        <dbReference type="ARBA" id="ARBA00023326"/>
    </source>
</evidence>
<evidence type="ECO:0000256" key="1">
    <source>
        <dbReference type="ARBA" id="ARBA00001973"/>
    </source>
</evidence>
<sequence length="364" mass="37988">MTILQAISSLVLCLFALPSVAAHGYLAYLGIVDGQSYTNYTGNVPNADPSPSVIRQVSDISPVKGASNPDLNCGLNAQFAQKVASANPGDLLVFDWRGGDNTNWPHNTGPMLTYMTSCGSSDCTQYNSSSSKWFKIAEIGIVTNATSNGSPVWAQQSVMNGAFTNVTLPSTISPGNYLIRHEIIALHLATELGGAEFYPACSQVKVGGSQTGMAKDSEMVLLPGAYTDTDPGIYDPDVYSSNSYTFPGPPIATFVSASASSSGSSSSSSTSSATSPASTGSTSGSSSSSGVQSVCKLQRRTQSSAESVARRSLKHSSHLPLGIQESHQQKGLRLHSLWGDLVTTFSALRLGGLEIAKGGQSAMY</sequence>
<accession>A0A9W8P592</accession>
<dbReference type="Proteomes" id="UP001142393">
    <property type="component" value="Unassembled WGS sequence"/>
</dbReference>
<dbReference type="Pfam" id="PF03443">
    <property type="entry name" value="AA9"/>
    <property type="match status" value="1"/>
</dbReference>
<keyword evidence="20" id="KW-1185">Reference proteome</keyword>
<name>A0A9W8P592_9AGAR</name>
<dbReference type="AlphaFoldDB" id="A0A9W8P592"/>
<evidence type="ECO:0000256" key="15">
    <source>
        <dbReference type="ARBA" id="ARBA00047174"/>
    </source>
</evidence>
<dbReference type="InterPro" id="IPR049892">
    <property type="entry name" value="AA9"/>
</dbReference>
<evidence type="ECO:0000256" key="13">
    <source>
        <dbReference type="ARBA" id="ARBA00044502"/>
    </source>
</evidence>
<evidence type="ECO:0000256" key="8">
    <source>
        <dbReference type="ARBA" id="ARBA00023008"/>
    </source>
</evidence>
<keyword evidence="3" id="KW-0964">Secreted</keyword>
<evidence type="ECO:0000256" key="17">
    <source>
        <dbReference type="SAM" id="SignalP"/>
    </source>
</evidence>
<evidence type="ECO:0000256" key="10">
    <source>
        <dbReference type="ARBA" id="ARBA00023157"/>
    </source>
</evidence>
<keyword evidence="6" id="KW-0136">Cellulose degradation</keyword>
<evidence type="ECO:0000256" key="3">
    <source>
        <dbReference type="ARBA" id="ARBA00022525"/>
    </source>
</evidence>
<dbReference type="PANTHER" id="PTHR33353">
    <property type="entry name" value="PUTATIVE (AFU_ORTHOLOGUE AFUA_1G12560)-RELATED"/>
    <property type="match status" value="1"/>
</dbReference>
<evidence type="ECO:0000256" key="11">
    <source>
        <dbReference type="ARBA" id="ARBA00023277"/>
    </source>
</evidence>
<evidence type="ECO:0000256" key="7">
    <source>
        <dbReference type="ARBA" id="ARBA00023002"/>
    </source>
</evidence>
<comment type="subcellular location">
    <subcellularLocation>
        <location evidence="2">Secreted</location>
    </subcellularLocation>
</comment>
<feature type="chain" id="PRO_5040993582" description="lytic cellulose monooxygenase (C4-dehydrogenating)" evidence="17">
    <location>
        <begin position="23"/>
        <end position="364"/>
    </location>
</feature>
<keyword evidence="5 17" id="KW-0732">Signal</keyword>
<dbReference type="GO" id="GO:0046872">
    <property type="term" value="F:metal ion binding"/>
    <property type="evidence" value="ECO:0007669"/>
    <property type="project" value="UniProtKB-KW"/>
</dbReference>
<evidence type="ECO:0000256" key="9">
    <source>
        <dbReference type="ARBA" id="ARBA00023033"/>
    </source>
</evidence>
<evidence type="ECO:0000256" key="5">
    <source>
        <dbReference type="ARBA" id="ARBA00022729"/>
    </source>
</evidence>
<feature type="region of interest" description="Disordered" evidence="16">
    <location>
        <begin position="257"/>
        <end position="322"/>
    </location>
</feature>
<keyword evidence="4" id="KW-0479">Metal-binding</keyword>
<dbReference type="EC" id="1.14.99.56" evidence="15"/>
<comment type="similarity">
    <text evidence="13">Belongs to the polysaccharide monooxygenase AA9 family.</text>
</comment>
<keyword evidence="7" id="KW-0560">Oxidoreductase</keyword>
<protein>
    <recommendedName>
        <fullName evidence="15">lytic cellulose monooxygenase (C4-dehydrogenating)</fullName>
        <ecNumber evidence="15">1.14.99.56</ecNumber>
    </recommendedName>
</protein>
<comment type="cofactor">
    <cofactor evidence="1">
        <name>Cu(2+)</name>
        <dbReference type="ChEBI" id="CHEBI:29036"/>
    </cofactor>
</comment>
<evidence type="ECO:0000256" key="14">
    <source>
        <dbReference type="ARBA" id="ARBA00045077"/>
    </source>
</evidence>
<organism evidence="19 20">
    <name type="scientific">Lentinula detonsa</name>
    <dbReference type="NCBI Taxonomy" id="2804962"/>
    <lineage>
        <taxon>Eukaryota</taxon>
        <taxon>Fungi</taxon>
        <taxon>Dikarya</taxon>
        <taxon>Basidiomycota</taxon>
        <taxon>Agaricomycotina</taxon>
        <taxon>Agaricomycetes</taxon>
        <taxon>Agaricomycetidae</taxon>
        <taxon>Agaricales</taxon>
        <taxon>Marasmiineae</taxon>
        <taxon>Omphalotaceae</taxon>
        <taxon>Lentinula</taxon>
    </lineage>
</organism>
<dbReference type="CDD" id="cd21175">
    <property type="entry name" value="LPMO_AA9"/>
    <property type="match status" value="1"/>
</dbReference>
<comment type="caution">
    <text evidence="19">The sequence shown here is derived from an EMBL/GenBank/DDBJ whole genome shotgun (WGS) entry which is preliminary data.</text>
</comment>
<evidence type="ECO:0000313" key="20">
    <source>
        <dbReference type="Proteomes" id="UP001142393"/>
    </source>
</evidence>
<dbReference type="PANTHER" id="PTHR33353:SF10">
    <property type="entry name" value="ENDO-BETA-1,4-GLUCANASE D"/>
    <property type="match status" value="1"/>
</dbReference>
<keyword evidence="19" id="KW-0378">Hydrolase</keyword>
<evidence type="ECO:0000256" key="16">
    <source>
        <dbReference type="SAM" id="MobiDB-lite"/>
    </source>
</evidence>
<proteinExistence type="inferred from homology"/>
<feature type="domain" description="Auxiliary Activity family 9 catalytic" evidence="18">
    <location>
        <begin position="23"/>
        <end position="241"/>
    </location>
</feature>
<feature type="signal peptide" evidence="17">
    <location>
        <begin position="1"/>
        <end position="22"/>
    </location>
</feature>
<comment type="catalytic activity">
    <reaction evidence="14">
        <text>[(1-&gt;4)-beta-D-glucosyl]n+m + reduced acceptor + O2 = 4-dehydro-beta-D-glucosyl-[(1-&gt;4)-beta-D-glucosyl]n-1 + [(1-&gt;4)-beta-D-glucosyl]m + acceptor + H2O.</text>
        <dbReference type="EC" id="1.14.99.56"/>
    </reaction>
</comment>
<evidence type="ECO:0000259" key="18">
    <source>
        <dbReference type="Pfam" id="PF03443"/>
    </source>
</evidence>
<evidence type="ECO:0000256" key="6">
    <source>
        <dbReference type="ARBA" id="ARBA00023001"/>
    </source>
</evidence>
<evidence type="ECO:0000256" key="4">
    <source>
        <dbReference type="ARBA" id="ARBA00022723"/>
    </source>
</evidence>
<dbReference type="EMBL" id="JANVFU010000003">
    <property type="protein sequence ID" value="KAJ3747199.1"/>
    <property type="molecule type" value="Genomic_DNA"/>
</dbReference>